<feature type="compositionally biased region" description="Basic and acidic residues" evidence="1">
    <location>
        <begin position="54"/>
        <end position="63"/>
    </location>
</feature>
<dbReference type="Proteomes" id="UP000800040">
    <property type="component" value="Unassembled WGS sequence"/>
</dbReference>
<dbReference type="EMBL" id="ML975394">
    <property type="protein sequence ID" value="KAF1830496.1"/>
    <property type="molecule type" value="Genomic_DNA"/>
</dbReference>
<feature type="compositionally biased region" description="Polar residues" evidence="1">
    <location>
        <begin position="309"/>
        <end position="320"/>
    </location>
</feature>
<dbReference type="AlphaFoldDB" id="A0A6A5K344"/>
<keyword evidence="3" id="KW-1185">Reference proteome</keyword>
<proteinExistence type="predicted"/>
<accession>A0A6A5K344</accession>
<protein>
    <submittedName>
        <fullName evidence="2">Uncharacterized protein</fullName>
    </submittedName>
</protein>
<sequence>MQKNDMLPGEHSTRPARARTAVPTYNLKILTGISRRNHERYSDDDQSRAQTETSKAKTPESDLHQSYSNPSSESTSATMSPSLNALQVSLTDEAVAAVEVKAAVSNSSTDRYDCFGLQLDPKGHFYAANKLYARGIWIGYLDPHRWTESFRGLPSWSELKHNHASFTPPFPPSEFGTPRKSRDAICRGCASKDSGIITFNEIHFNQRSKLVIMPMDGDDEKGVFCIMLPQKPDRSLRPLQAYRPYELTDKGIGDTFANDFMLLTLRNPDQEADTLEYVLKVLPQQELRGVERRLEKQPCADAGCGSARPNASKTKAPSTQLPEYRVTSELPNQDGLQIGEPVARKRRKASGVTITPTRRSMGRGQINGKDDGWTLQTLQNRDAPCRPKSSPQLENTPRSVEVISLDLTDEQTKSIQFIWTIKDDDTEHEFPYTLDECKSFRGLLTLLEEDTQAFPPVTNILARTKAWSLTYQGADGTNKAIVARKGSEVAFERLQTLLAQSPIWNDSPSAKIIVELRSLCLTDSACAS</sequence>
<evidence type="ECO:0000256" key="1">
    <source>
        <dbReference type="SAM" id="MobiDB-lite"/>
    </source>
</evidence>
<feature type="region of interest" description="Disordered" evidence="1">
    <location>
        <begin position="1"/>
        <end position="80"/>
    </location>
</feature>
<evidence type="ECO:0000313" key="3">
    <source>
        <dbReference type="Proteomes" id="UP000800040"/>
    </source>
</evidence>
<feature type="region of interest" description="Disordered" evidence="1">
    <location>
        <begin position="300"/>
        <end position="320"/>
    </location>
</feature>
<organism evidence="2 3">
    <name type="scientific">Decorospora gaudefroyi</name>
    <dbReference type="NCBI Taxonomy" id="184978"/>
    <lineage>
        <taxon>Eukaryota</taxon>
        <taxon>Fungi</taxon>
        <taxon>Dikarya</taxon>
        <taxon>Ascomycota</taxon>
        <taxon>Pezizomycotina</taxon>
        <taxon>Dothideomycetes</taxon>
        <taxon>Pleosporomycetidae</taxon>
        <taxon>Pleosporales</taxon>
        <taxon>Pleosporineae</taxon>
        <taxon>Pleosporaceae</taxon>
        <taxon>Decorospora</taxon>
    </lineage>
</organism>
<name>A0A6A5K344_9PLEO</name>
<dbReference type="OrthoDB" id="3783585at2759"/>
<gene>
    <name evidence="2" type="ORF">BDW02DRAFT_633596</name>
</gene>
<feature type="compositionally biased region" description="Low complexity" evidence="1">
    <location>
        <begin position="66"/>
        <end position="80"/>
    </location>
</feature>
<reference evidence="2" key="1">
    <citation type="submission" date="2020-01" db="EMBL/GenBank/DDBJ databases">
        <authorList>
            <consortium name="DOE Joint Genome Institute"/>
            <person name="Haridas S."/>
            <person name="Albert R."/>
            <person name="Binder M."/>
            <person name="Bloem J."/>
            <person name="Labutti K."/>
            <person name="Salamov A."/>
            <person name="Andreopoulos B."/>
            <person name="Baker S.E."/>
            <person name="Barry K."/>
            <person name="Bills G."/>
            <person name="Bluhm B.H."/>
            <person name="Cannon C."/>
            <person name="Castanera R."/>
            <person name="Culley D.E."/>
            <person name="Daum C."/>
            <person name="Ezra D."/>
            <person name="Gonzalez J.B."/>
            <person name="Henrissat B."/>
            <person name="Kuo A."/>
            <person name="Liang C."/>
            <person name="Lipzen A."/>
            <person name="Lutzoni F."/>
            <person name="Magnuson J."/>
            <person name="Mondo S."/>
            <person name="Nolan M."/>
            <person name="Ohm R."/>
            <person name="Pangilinan J."/>
            <person name="Park H.-J."/>
            <person name="Ramirez L."/>
            <person name="Alfaro M."/>
            <person name="Sun H."/>
            <person name="Tritt A."/>
            <person name="Yoshinaga Y."/>
            <person name="Zwiers L.-H."/>
            <person name="Turgeon B.G."/>
            <person name="Goodwin S.B."/>
            <person name="Spatafora J.W."/>
            <person name="Crous P.W."/>
            <person name="Grigoriev I.V."/>
        </authorList>
    </citation>
    <scope>NUCLEOTIDE SEQUENCE</scope>
    <source>
        <strain evidence="2">P77</strain>
    </source>
</reference>
<evidence type="ECO:0000313" key="2">
    <source>
        <dbReference type="EMBL" id="KAF1830496.1"/>
    </source>
</evidence>